<reference evidence="1 2" key="1">
    <citation type="journal article" date="2019" name="Genome Biol. Evol.">
        <title>Day and night: Metabolic profiles and evolutionary relationships of six axenic non-marine cyanobacteria.</title>
        <authorList>
            <person name="Will S.E."/>
            <person name="Henke P."/>
            <person name="Boedeker C."/>
            <person name="Huang S."/>
            <person name="Brinkmann H."/>
            <person name="Rohde M."/>
            <person name="Jarek M."/>
            <person name="Friedl T."/>
            <person name="Seufert S."/>
            <person name="Schumacher M."/>
            <person name="Overmann J."/>
            <person name="Neumann-Schaal M."/>
            <person name="Petersen J."/>
        </authorList>
    </citation>
    <scope>NUCLEOTIDE SEQUENCE [LARGE SCALE GENOMIC DNA]</scope>
    <source>
        <strain evidence="1 2">SAG 1403-4b</strain>
    </source>
</reference>
<evidence type="ECO:0000313" key="1">
    <source>
        <dbReference type="EMBL" id="RUS99678.1"/>
    </source>
</evidence>
<comment type="caution">
    <text evidence="1">The sequence shown here is derived from an EMBL/GenBank/DDBJ whole genome shotgun (WGS) entry which is preliminary data.</text>
</comment>
<name>A0A433V0T8_ANAVA</name>
<protein>
    <submittedName>
        <fullName evidence="1">Uncharacterized protein</fullName>
    </submittedName>
</protein>
<dbReference type="AlphaFoldDB" id="A0A433V0T8"/>
<accession>A0A433V0T8</accession>
<dbReference type="Proteomes" id="UP000276103">
    <property type="component" value="Unassembled WGS sequence"/>
</dbReference>
<gene>
    <name evidence="1" type="ORF">DSM107003_02620</name>
</gene>
<organism evidence="1 2">
    <name type="scientific">Trichormus variabilis SAG 1403-4b</name>
    <dbReference type="NCBI Taxonomy" id="447716"/>
    <lineage>
        <taxon>Bacteria</taxon>
        <taxon>Bacillati</taxon>
        <taxon>Cyanobacteriota</taxon>
        <taxon>Cyanophyceae</taxon>
        <taxon>Nostocales</taxon>
        <taxon>Nostocaceae</taxon>
        <taxon>Trichormus</taxon>
    </lineage>
</organism>
<evidence type="ECO:0000313" key="2">
    <source>
        <dbReference type="Proteomes" id="UP000276103"/>
    </source>
</evidence>
<proteinExistence type="predicted"/>
<keyword evidence="2" id="KW-1185">Reference proteome</keyword>
<sequence>MRNYLESERASIYQDALGFVKIKTQNSDYPFLAIPTFCIYSIEQSLDLEWYPINLITSTKKSKKVQKKDSSL</sequence>
<dbReference type="EMBL" id="RSCM01000001">
    <property type="protein sequence ID" value="RUS99678.1"/>
    <property type="molecule type" value="Genomic_DNA"/>
</dbReference>